<dbReference type="SUPFAM" id="SSF53756">
    <property type="entry name" value="UDP-Glycosyltransferase/glycogen phosphorylase"/>
    <property type="match status" value="1"/>
</dbReference>
<dbReference type="EMBL" id="BAABCS010000002">
    <property type="protein sequence ID" value="GAA4039776.1"/>
    <property type="molecule type" value="Genomic_DNA"/>
</dbReference>
<dbReference type="InterPro" id="IPR050194">
    <property type="entry name" value="Glycosyltransferase_grp1"/>
</dbReference>
<feature type="domain" description="Glycosyl transferase family 1" evidence="1">
    <location>
        <begin position="187"/>
        <end position="315"/>
    </location>
</feature>
<comment type="caution">
    <text evidence="2">The sequence shown here is derived from an EMBL/GenBank/DDBJ whole genome shotgun (WGS) entry which is preliminary data.</text>
</comment>
<dbReference type="Proteomes" id="UP001500426">
    <property type="component" value="Unassembled WGS sequence"/>
</dbReference>
<dbReference type="Gene3D" id="3.40.50.2000">
    <property type="entry name" value="Glycogen Phosphorylase B"/>
    <property type="match status" value="2"/>
</dbReference>
<name>A0ABP7UBG7_9FLAO</name>
<keyword evidence="3" id="KW-1185">Reference proteome</keyword>
<protein>
    <submittedName>
        <fullName evidence="2">Glycosyltransferase family 1 protein</fullName>
    </submittedName>
</protein>
<gene>
    <name evidence="2" type="ORF">GCM10022388_00360</name>
</gene>
<sequence>MEYPIRILQLFTILNRGGAETNVMNYYRKLDRTKFQFDFIVHREVPGAYEDEITALGGKIYRLPPFNPLKIKEYKKQIALFFDQHTYPIIHGNCSELGIYIYQEAQKRNTPVIIAHGHNATDGWNLKSPFRYYYKKRMMRYINTYFTCGYDAAVWLFGKKNASKAFTMTNAVDTKMFAYDEVKSLQIRKQLEASTTQNFIHVGRFNEQKNHEFLIEVFAELVKLNLNRKLFLVGNGELMESMQKKVAGLQLEKNIIFLGLRSDVNELLQAMDVFLFPSLFEGLPVSLVEAQASGVKCYISDGVPKEAIIVNDNVKVISLKESASIWAQTIHSQNDFIKKDVSQVVIDKGYDINKNVILLQKKYLELLQQHS</sequence>
<dbReference type="RefSeq" id="WP_345088877.1">
    <property type="nucleotide sequence ID" value="NZ_BAABCS010000002.1"/>
</dbReference>
<dbReference type="PANTHER" id="PTHR45947">
    <property type="entry name" value="SULFOQUINOVOSYL TRANSFERASE SQD2"/>
    <property type="match status" value="1"/>
</dbReference>
<dbReference type="PANTHER" id="PTHR45947:SF14">
    <property type="entry name" value="SLL1723 PROTEIN"/>
    <property type="match status" value="1"/>
</dbReference>
<evidence type="ECO:0000313" key="3">
    <source>
        <dbReference type="Proteomes" id="UP001500426"/>
    </source>
</evidence>
<evidence type="ECO:0000259" key="1">
    <source>
        <dbReference type="Pfam" id="PF00534"/>
    </source>
</evidence>
<dbReference type="InterPro" id="IPR001296">
    <property type="entry name" value="Glyco_trans_1"/>
</dbReference>
<evidence type="ECO:0000313" key="2">
    <source>
        <dbReference type="EMBL" id="GAA4039776.1"/>
    </source>
</evidence>
<dbReference type="CDD" id="cd03812">
    <property type="entry name" value="GT4_CapH-like"/>
    <property type="match status" value="1"/>
</dbReference>
<proteinExistence type="predicted"/>
<dbReference type="Pfam" id="PF00534">
    <property type="entry name" value="Glycos_transf_1"/>
    <property type="match status" value="1"/>
</dbReference>
<reference evidence="3" key="1">
    <citation type="journal article" date="2019" name="Int. J. Syst. Evol. Microbiol.">
        <title>The Global Catalogue of Microorganisms (GCM) 10K type strain sequencing project: providing services to taxonomists for standard genome sequencing and annotation.</title>
        <authorList>
            <consortium name="The Broad Institute Genomics Platform"/>
            <consortium name="The Broad Institute Genome Sequencing Center for Infectious Disease"/>
            <person name="Wu L."/>
            <person name="Ma J."/>
        </authorList>
    </citation>
    <scope>NUCLEOTIDE SEQUENCE [LARGE SCALE GENOMIC DNA]</scope>
    <source>
        <strain evidence="3">JCM 17068</strain>
    </source>
</reference>
<accession>A0ABP7UBG7</accession>
<organism evidence="2 3">
    <name type="scientific">Flavobacterium chungnamense</name>
    <dbReference type="NCBI Taxonomy" id="706182"/>
    <lineage>
        <taxon>Bacteria</taxon>
        <taxon>Pseudomonadati</taxon>
        <taxon>Bacteroidota</taxon>
        <taxon>Flavobacteriia</taxon>
        <taxon>Flavobacteriales</taxon>
        <taxon>Flavobacteriaceae</taxon>
        <taxon>Flavobacterium</taxon>
    </lineage>
</organism>